<gene>
    <name evidence="2" type="ORF">MNB_SM-6-1481</name>
</gene>
<dbReference type="EMBL" id="FPHK01000104">
    <property type="protein sequence ID" value="SFV67375.1"/>
    <property type="molecule type" value="Genomic_DNA"/>
</dbReference>
<protein>
    <submittedName>
        <fullName evidence="2">TrkA domain protein</fullName>
    </submittedName>
</protein>
<dbReference type="PROSITE" id="PS51202">
    <property type="entry name" value="RCK_C"/>
    <property type="match status" value="1"/>
</dbReference>
<dbReference type="GO" id="GO:0006813">
    <property type="term" value="P:potassium ion transport"/>
    <property type="evidence" value="ECO:0007669"/>
    <property type="project" value="InterPro"/>
</dbReference>
<evidence type="ECO:0000313" key="2">
    <source>
        <dbReference type="EMBL" id="SFV67375.1"/>
    </source>
</evidence>
<proteinExistence type="predicted"/>
<sequence length="468" mass="54939">MKKILIISDGAVGEHFIQRITETYTSENIYYVVQVKEKEFPDASPARFKFYEFDPTSFYKLANLLKMEFIQVIIAMEKQIDVENTIKNIRIVKKQLRIIVLNQWKMQNEDANIVLVNANEILASRMLDYLPNVPVIAQNVGLGEGEIMEVLVPFGSSFVYRHIGVIEQKNWRIVAIYRNRQLLMPSRRRMIQPNDLLLLVGEPAVLKSVYKTIKQELGQFPEPFGSNLMLYIDMNIVPHETIKELVRRAVYVHTKFKYDLIIKVANPSNIELLEYIKGYRDLDIVIHIDYDSINLKETFFNDVKSYHIGLVIVSSEMFGDYYVRRALYEVHIPVLKLSRRSFSNVKDAALILSDNRDLEKISATIFDISEQMNFNLELYNYLHEHQEEKEQVIEHYNNLSTIFSKSIKVIKENENPIRVLQQKDDFIQILPFTAKLTTRRIYALFSTDSEKLYFKLDDYHQIFIPVQL</sequence>
<dbReference type="Pfam" id="PF02080">
    <property type="entry name" value="TrkA_C"/>
    <property type="match status" value="1"/>
</dbReference>
<feature type="domain" description="RCK C-terminal" evidence="1">
    <location>
        <begin position="135"/>
        <end position="215"/>
    </location>
</feature>
<reference evidence="2" key="1">
    <citation type="submission" date="2016-10" db="EMBL/GenBank/DDBJ databases">
        <authorList>
            <person name="de Groot N.N."/>
        </authorList>
    </citation>
    <scope>NUCLEOTIDE SEQUENCE</scope>
</reference>
<name>A0A1W1CNR0_9ZZZZ</name>
<dbReference type="Gene3D" id="3.30.70.1450">
    <property type="entry name" value="Regulator of K+ conductance, C-terminal domain"/>
    <property type="match status" value="1"/>
</dbReference>
<dbReference type="InterPro" id="IPR006037">
    <property type="entry name" value="RCK_C"/>
</dbReference>
<accession>A0A1W1CNR0</accession>
<organism evidence="2">
    <name type="scientific">hydrothermal vent metagenome</name>
    <dbReference type="NCBI Taxonomy" id="652676"/>
    <lineage>
        <taxon>unclassified sequences</taxon>
        <taxon>metagenomes</taxon>
        <taxon>ecological metagenomes</taxon>
    </lineage>
</organism>
<dbReference type="SUPFAM" id="SSF116726">
    <property type="entry name" value="TrkA C-terminal domain-like"/>
    <property type="match status" value="1"/>
</dbReference>
<evidence type="ECO:0000259" key="1">
    <source>
        <dbReference type="PROSITE" id="PS51202"/>
    </source>
</evidence>
<dbReference type="GO" id="GO:0008324">
    <property type="term" value="F:monoatomic cation transmembrane transporter activity"/>
    <property type="evidence" value="ECO:0007669"/>
    <property type="project" value="InterPro"/>
</dbReference>
<dbReference type="AlphaFoldDB" id="A0A1W1CNR0"/>
<dbReference type="InterPro" id="IPR036721">
    <property type="entry name" value="RCK_C_sf"/>
</dbReference>